<dbReference type="PRINTS" id="PR00395">
    <property type="entry name" value="RIBOSOMALS2"/>
</dbReference>
<comment type="similarity">
    <text evidence="1 6">Belongs to the universal ribosomal protein uS2 family.</text>
</comment>
<gene>
    <name evidence="7" type="ORF">AKJ51_02780</name>
</gene>
<dbReference type="SUPFAM" id="SSF52313">
    <property type="entry name" value="Ribosomal protein S2"/>
    <property type="match status" value="1"/>
</dbReference>
<evidence type="ECO:0000256" key="2">
    <source>
        <dbReference type="ARBA" id="ARBA00022980"/>
    </source>
</evidence>
<name>A0A133VK64_9EURY</name>
<dbReference type="AlphaFoldDB" id="A0A133VK64"/>
<dbReference type="InterPro" id="IPR005707">
    <property type="entry name" value="Ribosomal_uS2_euk/arc"/>
</dbReference>
<organism evidence="7 8">
    <name type="scientific">candidate division MSBL1 archaeon SCGC-AAA382A20</name>
    <dbReference type="NCBI Taxonomy" id="1698280"/>
    <lineage>
        <taxon>Archaea</taxon>
        <taxon>Methanobacteriati</taxon>
        <taxon>Methanobacteriota</taxon>
        <taxon>candidate division MSBL1</taxon>
    </lineage>
</organism>
<evidence type="ECO:0000256" key="6">
    <source>
        <dbReference type="RuleBase" id="RU003631"/>
    </source>
</evidence>
<dbReference type="GO" id="GO:0015935">
    <property type="term" value="C:small ribosomal subunit"/>
    <property type="evidence" value="ECO:0007669"/>
    <property type="project" value="InterPro"/>
</dbReference>
<dbReference type="EMBL" id="LHYE01000028">
    <property type="protein sequence ID" value="KXB06832.1"/>
    <property type="molecule type" value="Genomic_DNA"/>
</dbReference>
<keyword evidence="2 6" id="KW-0689">Ribosomal protein</keyword>
<evidence type="ECO:0000256" key="4">
    <source>
        <dbReference type="ARBA" id="ARBA00035256"/>
    </source>
</evidence>
<dbReference type="GO" id="GO:0006412">
    <property type="term" value="P:translation"/>
    <property type="evidence" value="ECO:0007669"/>
    <property type="project" value="InterPro"/>
</dbReference>
<protein>
    <recommendedName>
        <fullName evidence="4">Small ribosomal subunit protein uS2</fullName>
    </recommendedName>
    <alternativeName>
        <fullName evidence="5">30S ribosomal protein S2</fullName>
    </alternativeName>
</protein>
<dbReference type="CDD" id="cd01425">
    <property type="entry name" value="RPS2"/>
    <property type="match status" value="1"/>
</dbReference>
<dbReference type="PROSITE" id="PS00963">
    <property type="entry name" value="RIBOSOMAL_S2_2"/>
    <property type="match status" value="1"/>
</dbReference>
<dbReference type="Gene3D" id="3.40.50.10490">
    <property type="entry name" value="Glucose-6-phosphate isomerase like protein, domain 1"/>
    <property type="match status" value="1"/>
</dbReference>
<proteinExistence type="inferred from homology"/>
<evidence type="ECO:0000313" key="7">
    <source>
        <dbReference type="EMBL" id="KXB06832.1"/>
    </source>
</evidence>
<sequence length="197" mass="22487">MTELLDREKYVSAGVHLGMRKKSKDMDRFIFKTRPDGLSIINVEKVDERIEVASSFLSRFDKILAVGRKENAQPVLKKLKEATDFEVIEGRFMPGILTNPSFPDYFEPDVILVVDPLIDEQALSEAIKKRIPIVAICDSYTDMDYIDLVIPGNNKGRKSLGLILYLLARETLKKKGEIDYEEGFDYELSDFTGEEIE</sequence>
<dbReference type="NCBIfam" id="TIGR01012">
    <property type="entry name" value="uS2_euk_arch"/>
    <property type="match status" value="1"/>
</dbReference>
<accession>A0A133VK64</accession>
<dbReference type="FunFam" id="3.40.50.10490:FF:000030">
    <property type="entry name" value="30S ribosomal protein S2"/>
    <property type="match status" value="1"/>
</dbReference>
<evidence type="ECO:0000256" key="5">
    <source>
        <dbReference type="ARBA" id="ARBA00035518"/>
    </source>
</evidence>
<dbReference type="Proteomes" id="UP000070263">
    <property type="component" value="Unassembled WGS sequence"/>
</dbReference>
<keyword evidence="8" id="KW-1185">Reference proteome</keyword>
<evidence type="ECO:0000256" key="1">
    <source>
        <dbReference type="ARBA" id="ARBA00006242"/>
    </source>
</evidence>
<dbReference type="InterPro" id="IPR023591">
    <property type="entry name" value="Ribosomal_uS2_flav_dom_sf"/>
</dbReference>
<reference evidence="7 8" key="1">
    <citation type="journal article" date="2016" name="Sci. Rep.">
        <title>Metabolic traits of an uncultured archaeal lineage -MSBL1- from brine pools of the Red Sea.</title>
        <authorList>
            <person name="Mwirichia R."/>
            <person name="Alam I."/>
            <person name="Rashid M."/>
            <person name="Vinu M."/>
            <person name="Ba-Alawi W."/>
            <person name="Anthony Kamau A."/>
            <person name="Kamanda Ngugi D."/>
            <person name="Goker M."/>
            <person name="Klenk H.P."/>
            <person name="Bajic V."/>
            <person name="Stingl U."/>
        </authorList>
    </citation>
    <scope>NUCLEOTIDE SEQUENCE [LARGE SCALE GENOMIC DNA]</scope>
    <source>
        <strain evidence="7">SCGC-AAA382A20</strain>
    </source>
</reference>
<dbReference type="Pfam" id="PF00318">
    <property type="entry name" value="Ribosomal_S2"/>
    <property type="match status" value="2"/>
</dbReference>
<dbReference type="InterPro" id="IPR018130">
    <property type="entry name" value="Ribosomal_uS2_CS"/>
</dbReference>
<dbReference type="GO" id="GO:0003735">
    <property type="term" value="F:structural constituent of ribosome"/>
    <property type="evidence" value="ECO:0007669"/>
    <property type="project" value="InterPro"/>
</dbReference>
<keyword evidence="3 6" id="KW-0687">Ribonucleoprotein</keyword>
<evidence type="ECO:0000256" key="3">
    <source>
        <dbReference type="ARBA" id="ARBA00023274"/>
    </source>
</evidence>
<dbReference type="PANTHER" id="PTHR11489">
    <property type="entry name" value="40S RIBOSOMAL PROTEIN SA"/>
    <property type="match status" value="1"/>
</dbReference>
<comment type="caution">
    <text evidence="7">The sequence shown here is derived from an EMBL/GenBank/DDBJ whole genome shotgun (WGS) entry which is preliminary data.</text>
</comment>
<dbReference type="InterPro" id="IPR001865">
    <property type="entry name" value="Ribosomal_uS2"/>
</dbReference>
<evidence type="ECO:0000313" key="8">
    <source>
        <dbReference type="Proteomes" id="UP000070263"/>
    </source>
</evidence>